<dbReference type="KEGG" id="vra:106753059"/>
<evidence type="ECO:0000256" key="1">
    <source>
        <dbReference type="PIRSR" id="PIRSR600101-1"/>
    </source>
</evidence>
<dbReference type="PANTHER" id="PTHR11686">
    <property type="entry name" value="GAMMA GLUTAMYL TRANSPEPTIDASE"/>
    <property type="match status" value="1"/>
</dbReference>
<feature type="binding site" evidence="2">
    <location>
        <position position="63"/>
    </location>
    <ligand>
        <name>L-glutamate</name>
        <dbReference type="ChEBI" id="CHEBI:29985"/>
    </ligand>
</feature>
<dbReference type="PANTHER" id="PTHR11686:SF34">
    <property type="entry name" value="GLUTATHIONE HYDROLASE 1-RELATED"/>
    <property type="match status" value="1"/>
</dbReference>
<dbReference type="SUPFAM" id="SSF56235">
    <property type="entry name" value="N-terminal nucleophile aminohydrolases (Ntn hydrolases)"/>
    <property type="match status" value="1"/>
</dbReference>
<feature type="active site" description="Nucleophile" evidence="1">
    <location>
        <position position="21"/>
    </location>
</feature>
<dbReference type="Gene3D" id="3.60.20.40">
    <property type="match status" value="1"/>
</dbReference>
<dbReference type="STRING" id="3916.A0A3Q0EPT2"/>
<keyword evidence="3" id="KW-1185">Reference proteome</keyword>
<protein>
    <submittedName>
        <fullName evidence="4">Inactive glutathione hydrolase 4</fullName>
    </submittedName>
</protein>
<dbReference type="GO" id="GO:0036374">
    <property type="term" value="F:glutathione hydrolase activity"/>
    <property type="evidence" value="ECO:0007669"/>
    <property type="project" value="InterPro"/>
</dbReference>
<dbReference type="GeneID" id="106753059"/>
<name>A0A3Q0EPT2_VIGRR</name>
<dbReference type="PRINTS" id="PR01210">
    <property type="entry name" value="GGTRANSPTASE"/>
</dbReference>
<keyword evidence="4" id="KW-0378">Hydrolase</keyword>
<organism evidence="3 4">
    <name type="scientific">Vigna radiata var. radiata</name>
    <name type="common">Mung bean</name>
    <name type="synonym">Phaseolus aureus</name>
    <dbReference type="NCBI Taxonomy" id="3916"/>
    <lineage>
        <taxon>Eukaryota</taxon>
        <taxon>Viridiplantae</taxon>
        <taxon>Streptophyta</taxon>
        <taxon>Embryophyta</taxon>
        <taxon>Tracheophyta</taxon>
        <taxon>Spermatophyta</taxon>
        <taxon>Magnoliopsida</taxon>
        <taxon>eudicotyledons</taxon>
        <taxon>Gunneridae</taxon>
        <taxon>Pentapetalae</taxon>
        <taxon>rosids</taxon>
        <taxon>fabids</taxon>
        <taxon>Fabales</taxon>
        <taxon>Fabaceae</taxon>
        <taxon>Papilionoideae</taxon>
        <taxon>50 kb inversion clade</taxon>
        <taxon>NPAAA clade</taxon>
        <taxon>indigoferoid/millettioid clade</taxon>
        <taxon>Phaseoleae</taxon>
        <taxon>Vigna</taxon>
    </lineage>
</organism>
<dbReference type="AlphaFoldDB" id="A0A3Q0EPT2"/>
<gene>
    <name evidence="4" type="primary">LOC106753059</name>
</gene>
<dbReference type="RefSeq" id="XP_022633106.1">
    <property type="nucleotide sequence ID" value="XM_022777385.1"/>
</dbReference>
<dbReference type="GO" id="GO:0005886">
    <property type="term" value="C:plasma membrane"/>
    <property type="evidence" value="ECO:0007669"/>
    <property type="project" value="TreeGrafter"/>
</dbReference>
<feature type="binding site" evidence="2">
    <location>
        <begin position="39"/>
        <end position="41"/>
    </location>
    <ligand>
        <name>L-glutamate</name>
        <dbReference type="ChEBI" id="CHEBI:29985"/>
    </ligand>
</feature>
<dbReference type="Pfam" id="PF01019">
    <property type="entry name" value="G_glu_transpept"/>
    <property type="match status" value="1"/>
</dbReference>
<proteinExistence type="predicted"/>
<evidence type="ECO:0000313" key="3">
    <source>
        <dbReference type="Proteomes" id="UP000087766"/>
    </source>
</evidence>
<evidence type="ECO:0000313" key="4">
    <source>
        <dbReference type="RefSeq" id="XP_022633106.1"/>
    </source>
</evidence>
<feature type="binding site" evidence="2">
    <location>
        <begin position="91"/>
        <end position="92"/>
    </location>
    <ligand>
        <name>L-glutamate</name>
        <dbReference type="ChEBI" id="CHEBI:29985"/>
    </ligand>
</feature>
<sequence>MDFSVLLNCLFRWNQIHDHGTSHLCVIDLERNAISMTTTVNSYFGSKILSPRTGIVLNNEMDDFSMPRNVSEDTPPLAPANFIMPGKRPLSSMSPTIALKNGKLKAVVGASGGAYIIGGTSEVLLNHFSKGLDPFSSVTAPRVYHQVS</sequence>
<feature type="binding site" evidence="2">
    <location>
        <position position="113"/>
    </location>
    <ligand>
        <name>L-glutamate</name>
        <dbReference type="ChEBI" id="CHEBI:29985"/>
    </ligand>
</feature>
<dbReference type="InterPro" id="IPR000101">
    <property type="entry name" value="GGT_peptidase"/>
</dbReference>
<accession>A0A3Q0EPT2</accession>
<reference evidence="4" key="1">
    <citation type="submission" date="2025-08" db="UniProtKB">
        <authorList>
            <consortium name="RefSeq"/>
        </authorList>
    </citation>
    <scope>IDENTIFICATION</scope>
    <source>
        <tissue evidence="4">Leaf</tissue>
    </source>
</reference>
<dbReference type="InterPro" id="IPR029055">
    <property type="entry name" value="Ntn_hydrolases_N"/>
</dbReference>
<dbReference type="InterPro" id="IPR043137">
    <property type="entry name" value="GGT_ssub_C"/>
</dbReference>
<dbReference type="Proteomes" id="UP000087766">
    <property type="component" value="Unplaced"/>
</dbReference>
<dbReference type="OrthoDB" id="1424408at2759"/>
<evidence type="ECO:0000256" key="2">
    <source>
        <dbReference type="PIRSR" id="PIRSR600101-2"/>
    </source>
</evidence>
<dbReference type="GO" id="GO:0006751">
    <property type="term" value="P:glutathione catabolic process"/>
    <property type="evidence" value="ECO:0007669"/>
    <property type="project" value="InterPro"/>
</dbReference>